<dbReference type="GO" id="GO:0009318">
    <property type="term" value="C:exodeoxyribonuclease VII complex"/>
    <property type="evidence" value="ECO:0007669"/>
    <property type="project" value="InterPro"/>
</dbReference>
<keyword evidence="2" id="KW-0378">Hydrolase</keyword>
<dbReference type="InterPro" id="IPR003753">
    <property type="entry name" value="Exonuc_VII_L"/>
</dbReference>
<dbReference type="GO" id="GO:0008855">
    <property type="term" value="F:exodeoxyribonuclease VII activity"/>
    <property type="evidence" value="ECO:0007669"/>
    <property type="project" value="UniProtKB-EC"/>
</dbReference>
<dbReference type="Pfam" id="PF02601">
    <property type="entry name" value="Exonuc_VII_L"/>
    <property type="match status" value="1"/>
</dbReference>
<reference evidence="2" key="1">
    <citation type="submission" date="2019-05" db="EMBL/GenBank/DDBJ databases">
        <authorList>
            <consortium name="Pathogen Informatics"/>
        </authorList>
    </citation>
    <scope>NUCLEOTIDE SEQUENCE [LARGE SCALE GENOMIC DNA]</scope>
    <source>
        <strain evidence="2">NCTC12965</strain>
    </source>
</reference>
<dbReference type="AlphaFoldDB" id="A0A4U9WNJ8"/>
<organism evidence="2">
    <name type="scientific">Serratia fonticola</name>
    <dbReference type="NCBI Taxonomy" id="47917"/>
    <lineage>
        <taxon>Bacteria</taxon>
        <taxon>Pseudomonadati</taxon>
        <taxon>Pseudomonadota</taxon>
        <taxon>Gammaproteobacteria</taxon>
        <taxon>Enterobacterales</taxon>
        <taxon>Yersiniaceae</taxon>
        <taxon>Serratia</taxon>
    </lineage>
</organism>
<dbReference type="GO" id="GO:0006308">
    <property type="term" value="P:DNA catabolic process"/>
    <property type="evidence" value="ECO:0007669"/>
    <property type="project" value="InterPro"/>
</dbReference>
<name>A0A4U9WNJ8_SERFO</name>
<protein>
    <submittedName>
        <fullName evidence="2">Exodeoxyribonuclease 7 large subunit</fullName>
        <ecNumber evidence="2">3.1.11.6</ecNumber>
    </submittedName>
</protein>
<dbReference type="EMBL" id="CABEEZ010000167">
    <property type="protein sequence ID" value="VTR61067.1"/>
    <property type="molecule type" value="Genomic_DNA"/>
</dbReference>
<feature type="domain" description="Exonuclease VII large subunit C-terminal" evidence="1">
    <location>
        <begin position="1"/>
        <end position="111"/>
    </location>
</feature>
<dbReference type="InterPro" id="IPR020579">
    <property type="entry name" value="Exonuc_VII_lsu_C"/>
</dbReference>
<sequence length="129" mass="14974">MQQQIRLSSRRSERVQQRLAQVQPMGRIHRLQQRVQQQEYRLQQGMERQLNGYRQRFGVACSQLEAVSPLATLARGYSVTQTPQGELLKTTKQAQVGEMLKTRLQDGWVESEVKTVTVAKKPRKKRVVE</sequence>
<dbReference type="PANTHER" id="PTHR30008:SF0">
    <property type="entry name" value="EXODEOXYRIBONUCLEASE 7 LARGE SUBUNIT"/>
    <property type="match status" value="1"/>
</dbReference>
<gene>
    <name evidence="2" type="primary">xseA_1</name>
    <name evidence="2" type="ORF">NCTC12965_08730</name>
</gene>
<evidence type="ECO:0000259" key="1">
    <source>
        <dbReference type="Pfam" id="PF02601"/>
    </source>
</evidence>
<dbReference type="EC" id="3.1.11.6" evidence="2"/>
<accession>A0A4U9WNJ8</accession>
<dbReference type="PANTHER" id="PTHR30008">
    <property type="entry name" value="EXODEOXYRIBONUCLEASE 7 LARGE SUBUNIT"/>
    <property type="match status" value="1"/>
</dbReference>
<evidence type="ECO:0000313" key="2">
    <source>
        <dbReference type="EMBL" id="VTR61067.1"/>
    </source>
</evidence>
<proteinExistence type="predicted"/>